<dbReference type="OrthoDB" id="5985073at2759"/>
<accession>A0A9P4T9V0</accession>
<organism evidence="2 3">
    <name type="scientific">Curvularia kusanoi</name>
    <name type="common">Cochliobolus kusanoi</name>
    <dbReference type="NCBI Taxonomy" id="90978"/>
    <lineage>
        <taxon>Eukaryota</taxon>
        <taxon>Fungi</taxon>
        <taxon>Dikarya</taxon>
        <taxon>Ascomycota</taxon>
        <taxon>Pezizomycotina</taxon>
        <taxon>Dothideomycetes</taxon>
        <taxon>Pleosporomycetidae</taxon>
        <taxon>Pleosporales</taxon>
        <taxon>Pleosporineae</taxon>
        <taxon>Pleosporaceae</taxon>
        <taxon>Curvularia</taxon>
    </lineage>
</organism>
<comment type="caution">
    <text evidence="2">The sequence shown here is derived from an EMBL/GenBank/DDBJ whole genome shotgun (WGS) entry which is preliminary data.</text>
</comment>
<evidence type="ECO:0000256" key="1">
    <source>
        <dbReference type="SAM" id="MobiDB-lite"/>
    </source>
</evidence>
<dbReference type="Proteomes" id="UP000801428">
    <property type="component" value="Unassembled WGS sequence"/>
</dbReference>
<dbReference type="AlphaFoldDB" id="A0A9P4T9V0"/>
<proteinExistence type="predicted"/>
<dbReference type="EMBL" id="SWKU01000016">
    <property type="protein sequence ID" value="KAF2999661.1"/>
    <property type="molecule type" value="Genomic_DNA"/>
</dbReference>
<reference evidence="2" key="1">
    <citation type="submission" date="2019-04" db="EMBL/GenBank/DDBJ databases">
        <title>Sequencing of skin fungus with MAO and IRED activity.</title>
        <authorList>
            <person name="Marsaioli A.J."/>
            <person name="Bonatto J.M.C."/>
            <person name="Reis Junior O."/>
        </authorList>
    </citation>
    <scope>NUCLEOTIDE SEQUENCE</scope>
    <source>
        <strain evidence="2">30M1</strain>
    </source>
</reference>
<evidence type="ECO:0000313" key="3">
    <source>
        <dbReference type="Proteomes" id="UP000801428"/>
    </source>
</evidence>
<feature type="region of interest" description="Disordered" evidence="1">
    <location>
        <begin position="91"/>
        <end position="117"/>
    </location>
</feature>
<gene>
    <name evidence="2" type="ORF">E8E13_000653</name>
</gene>
<protein>
    <submittedName>
        <fullName evidence="2">Uncharacterized protein</fullName>
    </submittedName>
</protein>
<sequence length="117" mass="12852">MAAPSGKWYFDGTPGDIVEQFRDHENAKILNPFVTAFAKAVQKMPVLEYFLLETELGYDTGYWDISYHAPGSTPTGMKMKRTLRCGESIIPSEKDGCQTTSPQKLSDALGGTVVGRS</sequence>
<name>A0A9P4T9V0_CURKU</name>
<keyword evidence="3" id="KW-1185">Reference proteome</keyword>
<evidence type="ECO:0000313" key="2">
    <source>
        <dbReference type="EMBL" id="KAF2999661.1"/>
    </source>
</evidence>